<sequence>MKTSRFLFHSSISLCFGYSIVPSGRSFVIFERRGAKTAAAALVSTAFINMRAEMLDNLLPSSNLPSQIPNIMAPTYLIVGATGNTGQSVVETLSKLSTCAVIALTRSLHSPVAKHLAILPNVQVLEKNWMDITAQWLREHEIERAFVATPSQPSQFAEETTFHVAALKAGVKYVVRISTTAANVRPDCEAYYPRIHWAIEALLSTPEFKPLQWTSLQANNFSSFWLATAAEFIKQYRKTGKQDTLRLVASEDAPVGTVDANDVGVLAAHLLLQEDVSPHNNAKYVVNGPEDITGRQILELVERYIGTSVDNVIFKDMSFLDYVIGVTQGSQSVLMSMKHGPETAWNGECTASATSEAVLKLAAPTRTPADTLKAMLQE</sequence>
<evidence type="ECO:0000313" key="3">
    <source>
        <dbReference type="Proteomes" id="UP001326199"/>
    </source>
</evidence>
<proteinExistence type="predicted"/>
<dbReference type="PANTHER" id="PTHR43162:SF1">
    <property type="entry name" value="PRESTALK A DIFFERENTIATION PROTEIN A"/>
    <property type="match status" value="1"/>
</dbReference>
<dbReference type="SUPFAM" id="SSF51735">
    <property type="entry name" value="NAD(P)-binding Rossmann-fold domains"/>
    <property type="match status" value="1"/>
</dbReference>
<dbReference type="RefSeq" id="XP_062763718.1">
    <property type="nucleotide sequence ID" value="XM_062912909.1"/>
</dbReference>
<evidence type="ECO:0000313" key="2">
    <source>
        <dbReference type="EMBL" id="KAK4663752.1"/>
    </source>
</evidence>
<dbReference type="PANTHER" id="PTHR43162">
    <property type="match status" value="1"/>
</dbReference>
<dbReference type="InterPro" id="IPR051604">
    <property type="entry name" value="Ergot_Alk_Oxidoreductase"/>
</dbReference>
<feature type="domain" description="NmrA-like" evidence="1">
    <location>
        <begin position="76"/>
        <end position="320"/>
    </location>
</feature>
<gene>
    <name evidence="2" type="ORF">QC763_503160</name>
</gene>
<dbReference type="Gene3D" id="3.40.50.720">
    <property type="entry name" value="NAD(P)-binding Rossmann-like Domain"/>
    <property type="match status" value="1"/>
</dbReference>
<dbReference type="Gene3D" id="3.90.25.10">
    <property type="entry name" value="UDP-galactose 4-epimerase, domain 1"/>
    <property type="match status" value="1"/>
</dbReference>
<dbReference type="Pfam" id="PF05368">
    <property type="entry name" value="NmrA"/>
    <property type="match status" value="1"/>
</dbReference>
<dbReference type="EMBL" id="JAFFHB010000007">
    <property type="protein sequence ID" value="KAK4663752.1"/>
    <property type="molecule type" value="Genomic_DNA"/>
</dbReference>
<evidence type="ECO:0000259" key="1">
    <source>
        <dbReference type="Pfam" id="PF05368"/>
    </source>
</evidence>
<reference evidence="2 3" key="1">
    <citation type="journal article" date="2023" name="bioRxiv">
        <title>High-quality genome assemblies of four members of thePodospora anserinaspecies complex.</title>
        <authorList>
            <person name="Ament-Velasquez S.L."/>
            <person name="Vogan A.A."/>
            <person name="Wallerman O."/>
            <person name="Hartmann F."/>
            <person name="Gautier V."/>
            <person name="Silar P."/>
            <person name="Giraud T."/>
            <person name="Johannesson H."/>
        </authorList>
    </citation>
    <scope>NUCLEOTIDE SEQUENCE [LARGE SCALE GENOMIC DNA]</scope>
    <source>
        <strain evidence="2 3">CBS 411.78</strain>
    </source>
</reference>
<organism evidence="2 3">
    <name type="scientific">Podospora pseudopauciseta</name>
    <dbReference type="NCBI Taxonomy" id="2093780"/>
    <lineage>
        <taxon>Eukaryota</taxon>
        <taxon>Fungi</taxon>
        <taxon>Dikarya</taxon>
        <taxon>Ascomycota</taxon>
        <taxon>Pezizomycotina</taxon>
        <taxon>Sordariomycetes</taxon>
        <taxon>Sordariomycetidae</taxon>
        <taxon>Sordariales</taxon>
        <taxon>Podosporaceae</taxon>
        <taxon>Podospora</taxon>
    </lineage>
</organism>
<protein>
    <recommendedName>
        <fullName evidence="1">NmrA-like domain-containing protein</fullName>
    </recommendedName>
</protein>
<dbReference type="InterPro" id="IPR036291">
    <property type="entry name" value="NAD(P)-bd_dom_sf"/>
</dbReference>
<comment type="caution">
    <text evidence="2">The sequence shown here is derived from an EMBL/GenBank/DDBJ whole genome shotgun (WGS) entry which is preliminary data.</text>
</comment>
<keyword evidence="3" id="KW-1185">Reference proteome</keyword>
<dbReference type="Proteomes" id="UP001326199">
    <property type="component" value="Unassembled WGS sequence"/>
</dbReference>
<accession>A0ABR0H6S9</accession>
<dbReference type="InterPro" id="IPR008030">
    <property type="entry name" value="NmrA-like"/>
</dbReference>
<name>A0ABR0H6S9_9PEZI</name>
<dbReference type="GeneID" id="87933252"/>